<dbReference type="Proteomes" id="UP000050794">
    <property type="component" value="Unassembled WGS sequence"/>
</dbReference>
<keyword evidence="2" id="KW-0547">Nucleotide-binding</keyword>
<evidence type="ECO:0000313" key="5">
    <source>
        <dbReference type="Proteomes" id="UP000050794"/>
    </source>
</evidence>
<organism evidence="5 6">
    <name type="scientific">Toxocara canis</name>
    <name type="common">Canine roundworm</name>
    <dbReference type="NCBI Taxonomy" id="6265"/>
    <lineage>
        <taxon>Eukaryota</taxon>
        <taxon>Metazoa</taxon>
        <taxon>Ecdysozoa</taxon>
        <taxon>Nematoda</taxon>
        <taxon>Chromadorea</taxon>
        <taxon>Rhabditida</taxon>
        <taxon>Spirurina</taxon>
        <taxon>Ascaridomorpha</taxon>
        <taxon>Ascaridoidea</taxon>
        <taxon>Toxocaridae</taxon>
        <taxon>Toxocara</taxon>
    </lineage>
</organism>
<gene>
    <name evidence="4" type="ORF">TCNE_LOCUS19457</name>
</gene>
<evidence type="ECO:0000313" key="6">
    <source>
        <dbReference type="WBParaSite" id="TCNE_0001946101-mRNA-1"/>
    </source>
</evidence>
<dbReference type="AlphaFoldDB" id="A0A183VFD7"/>
<dbReference type="EMBL" id="UYWY01026942">
    <property type="protein sequence ID" value="VDM50778.1"/>
    <property type="molecule type" value="Genomic_DNA"/>
</dbReference>
<keyword evidence="5" id="KW-1185">Reference proteome</keyword>
<feature type="domain" description="GDP-fucose pyrophosphorylase" evidence="3">
    <location>
        <begin position="14"/>
        <end position="124"/>
    </location>
</feature>
<evidence type="ECO:0000256" key="1">
    <source>
        <dbReference type="ARBA" id="ARBA00022679"/>
    </source>
</evidence>
<protein>
    <submittedName>
        <fullName evidence="6">Fucokinase domain-containing protein</fullName>
    </submittedName>
</protein>
<evidence type="ECO:0000313" key="4">
    <source>
        <dbReference type="EMBL" id="VDM50778.1"/>
    </source>
</evidence>
<evidence type="ECO:0000256" key="2">
    <source>
        <dbReference type="ARBA" id="ARBA00022741"/>
    </source>
</evidence>
<dbReference type="WBParaSite" id="TCNE_0001946101-mRNA-1">
    <property type="protein sequence ID" value="TCNE_0001946101-mRNA-1"/>
    <property type="gene ID" value="TCNE_0001946101"/>
</dbReference>
<accession>A0A183VFD7</accession>
<keyword evidence="1" id="KW-0808">Transferase</keyword>
<reference evidence="4 5" key="2">
    <citation type="submission" date="2018-11" db="EMBL/GenBank/DDBJ databases">
        <authorList>
            <consortium name="Pathogen Informatics"/>
        </authorList>
    </citation>
    <scope>NUCLEOTIDE SEQUENCE [LARGE SCALE GENOMIC DNA]</scope>
</reference>
<name>A0A183VFD7_TOXCA</name>
<dbReference type="Pfam" id="PF07959">
    <property type="entry name" value="Fucose_pyrophosphorylase"/>
    <property type="match status" value="1"/>
</dbReference>
<reference evidence="6" key="1">
    <citation type="submission" date="2016-06" db="UniProtKB">
        <authorList>
            <consortium name="WormBaseParasite"/>
        </authorList>
    </citation>
    <scope>IDENTIFICATION</scope>
</reference>
<proteinExistence type="predicted"/>
<sequence length="227" mass="25021">MDVIGIDYCSNKYGNDANVPLVLATFYMPIDIATTLLSLHSVYPLSSCTYYGIDNGSPGLQLSIFFDFIVAIANGTNEEDFVRERSPHDERSAKARQILFRRFSRYNAHACFLNITKYHYLQPADEQNVVVFWNTLTGNSYRNANEVKKELFLPALEGLMGELVPNGSPLVGKGGGTSNLIRICLSEHVGGGRIEVGLIRNVVSTKVAEFGGEFLLEGSRGAEIEDS</sequence>
<dbReference type="InterPro" id="IPR012887">
    <property type="entry name" value="GDP_fucose_pyrophosphorylase"/>
</dbReference>
<evidence type="ECO:0000259" key="3">
    <source>
        <dbReference type="Pfam" id="PF07959"/>
    </source>
</evidence>